<dbReference type="PROSITE" id="PS51257">
    <property type="entry name" value="PROKAR_LIPOPROTEIN"/>
    <property type="match status" value="1"/>
</dbReference>
<dbReference type="InterPro" id="IPR005805">
    <property type="entry name" value="Rieske_Fe-S_prot_C"/>
</dbReference>
<dbReference type="Proteomes" id="UP001152872">
    <property type="component" value="Unassembled WGS sequence"/>
</dbReference>
<keyword evidence="4" id="KW-0411">Iron-sulfur</keyword>
<dbReference type="GO" id="GO:0004497">
    <property type="term" value="F:monooxygenase activity"/>
    <property type="evidence" value="ECO:0007669"/>
    <property type="project" value="UniProtKB-ARBA"/>
</dbReference>
<evidence type="ECO:0000259" key="8">
    <source>
        <dbReference type="PROSITE" id="PS51296"/>
    </source>
</evidence>
<dbReference type="EMBL" id="VBTY01000008">
    <property type="protein sequence ID" value="MDG3493269.1"/>
    <property type="molecule type" value="Genomic_DNA"/>
</dbReference>
<evidence type="ECO:0000256" key="5">
    <source>
        <dbReference type="ARBA" id="ARBA00023157"/>
    </source>
</evidence>
<dbReference type="InterPro" id="IPR017941">
    <property type="entry name" value="Rieske_2Fe-2S"/>
</dbReference>
<evidence type="ECO:0000256" key="4">
    <source>
        <dbReference type="ARBA" id="ARBA00023014"/>
    </source>
</evidence>
<evidence type="ECO:0000313" key="9">
    <source>
        <dbReference type="EMBL" id="MDG3493269.1"/>
    </source>
</evidence>
<gene>
    <name evidence="9" type="ORF">FEV09_01740</name>
</gene>
<evidence type="ECO:0000256" key="7">
    <source>
        <dbReference type="SAM" id="SignalP"/>
    </source>
</evidence>
<reference evidence="9" key="1">
    <citation type="submission" date="2019-05" db="EMBL/GenBank/DDBJ databases">
        <title>Whole genome sequencing of Pseudanabaena catenata USMAC16.</title>
        <authorList>
            <person name="Khan Z."/>
            <person name="Omar W.M."/>
            <person name="Convey P."/>
            <person name="Merican F."/>
            <person name="Najimudin N."/>
        </authorList>
    </citation>
    <scope>NUCLEOTIDE SEQUENCE</scope>
    <source>
        <strain evidence="9">USMAC16</strain>
    </source>
</reference>
<keyword evidence="7" id="KW-0732">Signal</keyword>
<organism evidence="9 10">
    <name type="scientific">Pseudanabaena catenata USMAC16</name>
    <dbReference type="NCBI Taxonomy" id="1855837"/>
    <lineage>
        <taxon>Bacteria</taxon>
        <taxon>Bacillati</taxon>
        <taxon>Cyanobacteriota</taxon>
        <taxon>Cyanophyceae</taxon>
        <taxon>Pseudanabaenales</taxon>
        <taxon>Pseudanabaenaceae</taxon>
        <taxon>Pseudanabaena</taxon>
    </lineage>
</organism>
<name>A0A9X4MBN9_9CYAN</name>
<evidence type="ECO:0000256" key="1">
    <source>
        <dbReference type="ARBA" id="ARBA00022714"/>
    </source>
</evidence>
<dbReference type="PROSITE" id="PS51296">
    <property type="entry name" value="RIESKE"/>
    <property type="match status" value="1"/>
</dbReference>
<dbReference type="InterPro" id="IPR036922">
    <property type="entry name" value="Rieske_2Fe-2S_sf"/>
</dbReference>
<dbReference type="AlphaFoldDB" id="A0A9X4MBN9"/>
<dbReference type="Pfam" id="PF00355">
    <property type="entry name" value="Rieske"/>
    <property type="match status" value="1"/>
</dbReference>
<evidence type="ECO:0000256" key="3">
    <source>
        <dbReference type="ARBA" id="ARBA00023004"/>
    </source>
</evidence>
<dbReference type="GO" id="GO:0046872">
    <property type="term" value="F:metal ion binding"/>
    <property type="evidence" value="ECO:0007669"/>
    <property type="project" value="UniProtKB-KW"/>
</dbReference>
<dbReference type="GO" id="GO:0016020">
    <property type="term" value="C:membrane"/>
    <property type="evidence" value="ECO:0007669"/>
    <property type="project" value="InterPro"/>
</dbReference>
<dbReference type="SUPFAM" id="SSF50022">
    <property type="entry name" value="ISP domain"/>
    <property type="match status" value="1"/>
</dbReference>
<keyword evidence="10" id="KW-1185">Reference proteome</keyword>
<feature type="signal peptide" evidence="7">
    <location>
        <begin position="1"/>
        <end position="28"/>
    </location>
</feature>
<keyword evidence="1" id="KW-0001">2Fe-2S</keyword>
<dbReference type="PRINTS" id="PR00162">
    <property type="entry name" value="RIESKE"/>
</dbReference>
<feature type="domain" description="Rieske" evidence="8">
    <location>
        <begin position="61"/>
        <end position="153"/>
    </location>
</feature>
<dbReference type="Gene3D" id="2.102.10.10">
    <property type="entry name" value="Rieske [2Fe-2S] iron-sulphur domain"/>
    <property type="match status" value="1"/>
</dbReference>
<sequence length="155" mass="16351">MNLNRRKLLSWFGLGWLASLLPPSLVGCSDTKAPEASVTPAASAPAAPPTSVAASPSGKFKVIGTVAQLEKDGQLISDKIAVVRDPKNAKNVLAVNITCTHKGCDVKWKSADKKFVCPCHDADFAPDGNVLEGPAKKPLQTYTAKIEKDQVLVSA</sequence>
<dbReference type="GO" id="GO:0051537">
    <property type="term" value="F:2 iron, 2 sulfur cluster binding"/>
    <property type="evidence" value="ECO:0007669"/>
    <property type="project" value="UniProtKB-KW"/>
</dbReference>
<feature type="chain" id="PRO_5040739433" evidence="7">
    <location>
        <begin position="29"/>
        <end position="155"/>
    </location>
</feature>
<proteinExistence type="predicted"/>
<accession>A0A9X4MBN9</accession>
<evidence type="ECO:0000313" key="10">
    <source>
        <dbReference type="Proteomes" id="UP001152872"/>
    </source>
</evidence>
<keyword evidence="3" id="KW-0408">Iron</keyword>
<evidence type="ECO:0000256" key="6">
    <source>
        <dbReference type="ARBA" id="ARBA00034078"/>
    </source>
</evidence>
<evidence type="ECO:0000256" key="2">
    <source>
        <dbReference type="ARBA" id="ARBA00022723"/>
    </source>
</evidence>
<keyword evidence="2" id="KW-0479">Metal-binding</keyword>
<comment type="cofactor">
    <cofactor evidence="6">
        <name>[2Fe-2S] cluster</name>
        <dbReference type="ChEBI" id="CHEBI:190135"/>
    </cofactor>
</comment>
<dbReference type="InterPro" id="IPR014349">
    <property type="entry name" value="Rieske_Fe-S_prot"/>
</dbReference>
<keyword evidence="5" id="KW-1015">Disulfide bond</keyword>
<protein>
    <submittedName>
        <fullName evidence="9">Rieske 2Fe-2S domain-containing protein</fullName>
    </submittedName>
</protein>
<comment type="caution">
    <text evidence="9">The sequence shown here is derived from an EMBL/GenBank/DDBJ whole genome shotgun (WGS) entry which is preliminary data.</text>
</comment>
<dbReference type="RefSeq" id="WP_009625308.1">
    <property type="nucleotide sequence ID" value="NZ_VBTY01000008.1"/>
</dbReference>
<dbReference type="PANTHER" id="PTHR10134">
    <property type="entry name" value="CYTOCHROME B-C1 COMPLEX SUBUNIT RIESKE, MITOCHONDRIAL"/>
    <property type="match status" value="1"/>
</dbReference>
<dbReference type="GO" id="GO:0016705">
    <property type="term" value="F:oxidoreductase activity, acting on paired donors, with incorporation or reduction of molecular oxygen"/>
    <property type="evidence" value="ECO:0007669"/>
    <property type="project" value="UniProtKB-ARBA"/>
</dbReference>